<sequence length="41" mass="4185">MTPPVITAAGQTIVSTQNSQLVVADNDGTTSLVAPEVKDSK</sequence>
<proteinExistence type="predicted"/>
<organism evidence="1 2">
    <name type="scientific">Streptococcus vestibularis</name>
    <dbReference type="NCBI Taxonomy" id="1343"/>
    <lineage>
        <taxon>Bacteria</taxon>
        <taxon>Bacillati</taxon>
        <taxon>Bacillota</taxon>
        <taxon>Bacilli</taxon>
        <taxon>Lactobacillales</taxon>
        <taxon>Streptococcaceae</taxon>
        <taxon>Streptococcus</taxon>
    </lineage>
</organism>
<name>A0AAW7QH91_STRVE</name>
<gene>
    <name evidence="1" type="ORF">QY913_09360</name>
</gene>
<dbReference type="Proteomes" id="UP001172310">
    <property type="component" value="Unassembled WGS sequence"/>
</dbReference>
<accession>A0AAW7QH91</accession>
<evidence type="ECO:0000313" key="2">
    <source>
        <dbReference type="Proteomes" id="UP001172310"/>
    </source>
</evidence>
<reference evidence="1" key="1">
    <citation type="submission" date="2023-07" db="EMBL/GenBank/DDBJ databases">
        <title>SVep1, a Temperate Phage of Human Oral Commensal Streptococcus vestibularis.</title>
        <authorList>
            <person name="Wu M."/>
            <person name="Zhu Y."/>
            <person name="Li Y."/>
        </authorList>
    </citation>
    <scope>NUCLEOTIDE SEQUENCE</scope>
    <source>
        <strain evidence="1">SVE8</strain>
    </source>
</reference>
<dbReference type="AlphaFoldDB" id="A0AAW7QH91"/>
<dbReference type="RefSeq" id="WP_263973187.1">
    <property type="nucleotide sequence ID" value="NZ_CAUCRO010000001.1"/>
</dbReference>
<protein>
    <submittedName>
        <fullName evidence="1">Uncharacterized protein</fullName>
    </submittedName>
</protein>
<dbReference type="GeneID" id="93914446"/>
<evidence type="ECO:0000313" key="1">
    <source>
        <dbReference type="EMBL" id="MDN5270311.1"/>
    </source>
</evidence>
<comment type="caution">
    <text evidence="1">The sequence shown here is derived from an EMBL/GenBank/DDBJ whole genome shotgun (WGS) entry which is preliminary data.</text>
</comment>
<dbReference type="EMBL" id="JAUJGC010000039">
    <property type="protein sequence ID" value="MDN5270311.1"/>
    <property type="molecule type" value="Genomic_DNA"/>
</dbReference>